<dbReference type="Pfam" id="PF09996">
    <property type="entry name" value="DUF2237"/>
    <property type="match status" value="1"/>
</dbReference>
<organism evidence="1 2">
    <name type="scientific">Vibrio agarivorans</name>
    <dbReference type="NCBI Taxonomy" id="153622"/>
    <lineage>
        <taxon>Bacteria</taxon>
        <taxon>Pseudomonadati</taxon>
        <taxon>Pseudomonadota</taxon>
        <taxon>Gammaproteobacteria</taxon>
        <taxon>Vibrionales</taxon>
        <taxon>Vibrionaceae</taxon>
        <taxon>Vibrio</taxon>
    </lineage>
</organism>
<accession>A0ABT7Y4C7</accession>
<dbReference type="EMBL" id="JAUEOZ010000002">
    <property type="protein sequence ID" value="MDN2482908.1"/>
    <property type="molecule type" value="Genomic_DNA"/>
</dbReference>
<dbReference type="PANTHER" id="PTHR37466">
    <property type="entry name" value="SLR1628 PROTEIN"/>
    <property type="match status" value="1"/>
</dbReference>
<dbReference type="Gene3D" id="3.30.56.110">
    <property type="entry name" value="Protein of unknown function DUF2237"/>
    <property type="match status" value="1"/>
</dbReference>
<dbReference type="Proteomes" id="UP001169719">
    <property type="component" value="Unassembled WGS sequence"/>
</dbReference>
<reference evidence="1" key="1">
    <citation type="submission" date="2024-05" db="EMBL/GenBank/DDBJ databases">
        <title>Genome Sequences of Four Agar- Degrading Marine Bacteria.</title>
        <authorList>
            <person name="Phillips E.K."/>
            <person name="Shaffer J.C."/>
            <person name="Henson M.W."/>
            <person name="Temperton B."/>
            <person name="Thrash C.J."/>
            <person name="Martin M.O."/>
        </authorList>
    </citation>
    <scope>NUCLEOTIDE SEQUENCE</scope>
    <source>
        <strain evidence="1">EKP203</strain>
    </source>
</reference>
<evidence type="ECO:0000313" key="1">
    <source>
        <dbReference type="EMBL" id="MDN2482908.1"/>
    </source>
</evidence>
<dbReference type="PANTHER" id="PTHR37466:SF1">
    <property type="entry name" value="SLR1628 PROTEIN"/>
    <property type="match status" value="1"/>
</dbReference>
<dbReference type="InterPro" id="IPR018714">
    <property type="entry name" value="DUF2237"/>
</dbReference>
<sequence>MKEGLNVYGDPLSPCSCTPMTGYFRDGYCKTDASDFGRHVICAEVTEAFLEYTKNQGNDLSTPLPEYGFKGLSPGDRWCLCAQRWKEAWEAGCAPLVVLSSCEESSLDVVPMEVLELYAVTTTY</sequence>
<keyword evidence="2" id="KW-1185">Reference proteome</keyword>
<gene>
    <name evidence="1" type="ORF">QWJ08_16320</name>
</gene>
<comment type="caution">
    <text evidence="1">The sequence shown here is derived from an EMBL/GenBank/DDBJ whole genome shotgun (WGS) entry which is preliminary data.</text>
</comment>
<name>A0ABT7Y4C7_9VIBR</name>
<dbReference type="RefSeq" id="WP_289962960.1">
    <property type="nucleotide sequence ID" value="NZ_JAUEOZ010000002.1"/>
</dbReference>
<proteinExistence type="predicted"/>
<protein>
    <submittedName>
        <fullName evidence="1">DUF2237 domain-containing protein</fullName>
    </submittedName>
</protein>
<evidence type="ECO:0000313" key="2">
    <source>
        <dbReference type="Proteomes" id="UP001169719"/>
    </source>
</evidence>